<accession>A0A4R2LBH4</accession>
<evidence type="ECO:0000313" key="7">
    <source>
        <dbReference type="EMBL" id="TCO84325.1"/>
    </source>
</evidence>
<dbReference type="Pfam" id="PF02653">
    <property type="entry name" value="BPD_transp_2"/>
    <property type="match status" value="1"/>
</dbReference>
<dbReference type="EMBL" id="SLXA01000008">
    <property type="protein sequence ID" value="TCO84325.1"/>
    <property type="molecule type" value="Genomic_DNA"/>
</dbReference>
<dbReference type="GO" id="GO:0005886">
    <property type="term" value="C:plasma membrane"/>
    <property type="evidence" value="ECO:0007669"/>
    <property type="project" value="UniProtKB-SubCell"/>
</dbReference>
<dbReference type="OrthoDB" id="9792579at2"/>
<evidence type="ECO:0000256" key="4">
    <source>
        <dbReference type="ARBA" id="ARBA00022989"/>
    </source>
</evidence>
<evidence type="ECO:0000256" key="1">
    <source>
        <dbReference type="ARBA" id="ARBA00004651"/>
    </source>
</evidence>
<feature type="transmembrane region" description="Helical" evidence="6">
    <location>
        <begin position="234"/>
        <end position="257"/>
    </location>
</feature>
<comment type="caution">
    <text evidence="7">The sequence shown here is derived from an EMBL/GenBank/DDBJ whole genome shotgun (WGS) entry which is preliminary data.</text>
</comment>
<dbReference type="Proteomes" id="UP000295711">
    <property type="component" value="Unassembled WGS sequence"/>
</dbReference>
<gene>
    <name evidence="7" type="ORF">EV212_10885</name>
</gene>
<dbReference type="PANTHER" id="PTHR43370:SF1">
    <property type="entry name" value="GUANOSINE ABC TRANSPORTER PERMEASE PROTEIN NUPQ"/>
    <property type="match status" value="1"/>
</dbReference>
<feature type="transmembrane region" description="Helical" evidence="6">
    <location>
        <begin position="278"/>
        <end position="296"/>
    </location>
</feature>
<reference evidence="7 8" key="1">
    <citation type="submission" date="2019-03" db="EMBL/GenBank/DDBJ databases">
        <title>Genomic Encyclopedia of Type Strains, Phase IV (KMG-IV): sequencing the most valuable type-strain genomes for metagenomic binning, comparative biology and taxonomic classification.</title>
        <authorList>
            <person name="Goeker M."/>
        </authorList>
    </citation>
    <scope>NUCLEOTIDE SEQUENCE [LARGE SCALE GENOMIC DNA]</scope>
    <source>
        <strain evidence="7 8">DSM 28559</strain>
    </source>
</reference>
<dbReference type="InterPro" id="IPR001851">
    <property type="entry name" value="ABC_transp_permease"/>
</dbReference>
<evidence type="ECO:0000256" key="2">
    <source>
        <dbReference type="ARBA" id="ARBA00022475"/>
    </source>
</evidence>
<feature type="transmembrane region" description="Helical" evidence="6">
    <location>
        <begin position="40"/>
        <end position="60"/>
    </location>
</feature>
<evidence type="ECO:0000256" key="5">
    <source>
        <dbReference type="ARBA" id="ARBA00023136"/>
    </source>
</evidence>
<feature type="transmembrane region" description="Helical" evidence="6">
    <location>
        <begin position="99"/>
        <end position="117"/>
    </location>
</feature>
<keyword evidence="3 6" id="KW-0812">Transmembrane</keyword>
<dbReference type="AlphaFoldDB" id="A0A4R2LBH4"/>
<feature type="transmembrane region" description="Helical" evidence="6">
    <location>
        <begin position="199"/>
        <end position="222"/>
    </location>
</feature>
<feature type="transmembrane region" description="Helical" evidence="6">
    <location>
        <begin position="152"/>
        <end position="169"/>
    </location>
</feature>
<organism evidence="7 8">
    <name type="scientific">Frisingicoccus caecimuris</name>
    <dbReference type="NCBI Taxonomy" id="1796636"/>
    <lineage>
        <taxon>Bacteria</taxon>
        <taxon>Bacillati</taxon>
        <taxon>Bacillota</taxon>
        <taxon>Clostridia</taxon>
        <taxon>Lachnospirales</taxon>
        <taxon>Lachnospiraceae</taxon>
        <taxon>Frisingicoccus</taxon>
    </lineage>
</organism>
<feature type="transmembrane region" description="Helical" evidence="6">
    <location>
        <begin position="6"/>
        <end position="28"/>
    </location>
</feature>
<evidence type="ECO:0000313" key="8">
    <source>
        <dbReference type="Proteomes" id="UP000295711"/>
    </source>
</evidence>
<dbReference type="CDD" id="cd06580">
    <property type="entry name" value="TM_PBP1_transp_TpRbsC_like"/>
    <property type="match status" value="1"/>
</dbReference>
<dbReference type="GO" id="GO:0022857">
    <property type="term" value="F:transmembrane transporter activity"/>
    <property type="evidence" value="ECO:0007669"/>
    <property type="project" value="InterPro"/>
</dbReference>
<name>A0A4R2LBH4_9FIRM</name>
<dbReference type="PANTHER" id="PTHR43370">
    <property type="entry name" value="SUGAR ABC TRANSPORTER INTEGRAL MEMBRANE PROTEIN-RELATED"/>
    <property type="match status" value="1"/>
</dbReference>
<evidence type="ECO:0000256" key="3">
    <source>
        <dbReference type="ARBA" id="ARBA00022692"/>
    </source>
</evidence>
<feature type="transmembrane region" description="Helical" evidence="6">
    <location>
        <begin position="66"/>
        <end position="87"/>
    </location>
</feature>
<dbReference type="RefSeq" id="WP_132092098.1">
    <property type="nucleotide sequence ID" value="NZ_JANKAQ010000009.1"/>
</dbReference>
<sequence>MLEQILTMGFFTAFFSAMVRMAVPLIYAGLGEMFAEKAGILNIGMEGVMLSGAFCSFAGAMFSGSLMIGLLCGILGGIAVGMIHAVLSIKLAQNQSVSGIAINMFVLGVTSFFSRILKEGKSYQQLTTFSTIKIPGLRSIPLIGDALFNQDIFTYFLYVLIIVMTVFYAKTAKGLAFQAVGEHPRAADAAGIPVHKYQYIAMLVNGILGGIGGAYLVLVQLGVFTENMISGRGYIALAAVILGRYTPVGTFGAALIFGGANALQIRLQAVGVPLPAQALAMLPYIITLIALLGSIGRSNEPESLSKPYIRGSR</sequence>
<proteinExistence type="predicted"/>
<keyword evidence="4 6" id="KW-1133">Transmembrane helix</keyword>
<keyword evidence="5 6" id="KW-0472">Membrane</keyword>
<keyword evidence="2" id="KW-1003">Cell membrane</keyword>
<keyword evidence="8" id="KW-1185">Reference proteome</keyword>
<protein>
    <submittedName>
        <fullName evidence="7">Nucleoside ABC transporter membrane protein</fullName>
    </submittedName>
</protein>
<evidence type="ECO:0000256" key="6">
    <source>
        <dbReference type="SAM" id="Phobius"/>
    </source>
</evidence>
<comment type="subcellular location">
    <subcellularLocation>
        <location evidence="1">Cell membrane</location>
        <topology evidence="1">Multi-pass membrane protein</topology>
    </subcellularLocation>
</comment>